<organism evidence="2">
    <name type="scientific">Ixodes ricinus</name>
    <name type="common">Common tick</name>
    <name type="synonym">Acarus ricinus</name>
    <dbReference type="NCBI Taxonomy" id="34613"/>
    <lineage>
        <taxon>Eukaryota</taxon>
        <taxon>Metazoa</taxon>
        <taxon>Ecdysozoa</taxon>
        <taxon>Arthropoda</taxon>
        <taxon>Chelicerata</taxon>
        <taxon>Arachnida</taxon>
        <taxon>Acari</taxon>
        <taxon>Parasitiformes</taxon>
        <taxon>Ixodida</taxon>
        <taxon>Ixodoidea</taxon>
        <taxon>Ixodidae</taxon>
        <taxon>Ixodinae</taxon>
        <taxon>Ixodes</taxon>
    </lineage>
</organism>
<reference evidence="2" key="1">
    <citation type="submission" date="2019-12" db="EMBL/GenBank/DDBJ databases">
        <title>An insight into the sialome of adult female Ixodes ricinus ticks feeding for 6 days.</title>
        <authorList>
            <person name="Perner J."/>
            <person name="Ribeiro J.M.C."/>
        </authorList>
    </citation>
    <scope>NUCLEOTIDE SEQUENCE</scope>
    <source>
        <strain evidence="2">Semi-engorged</strain>
        <tissue evidence="2">Salivary glands</tissue>
    </source>
</reference>
<dbReference type="EMBL" id="GIFC01005271">
    <property type="protein sequence ID" value="MXU87354.1"/>
    <property type="molecule type" value="Transcribed_RNA"/>
</dbReference>
<evidence type="ECO:0000256" key="1">
    <source>
        <dbReference type="SAM" id="SignalP"/>
    </source>
</evidence>
<feature type="chain" id="PRO_5025617929" evidence="1">
    <location>
        <begin position="22"/>
        <end position="96"/>
    </location>
</feature>
<evidence type="ECO:0000313" key="2">
    <source>
        <dbReference type="EMBL" id="MXU87354.1"/>
    </source>
</evidence>
<proteinExistence type="predicted"/>
<feature type="signal peptide" evidence="1">
    <location>
        <begin position="1"/>
        <end position="21"/>
    </location>
</feature>
<protein>
    <submittedName>
        <fullName evidence="2">Putative secreted protein</fullName>
    </submittedName>
</protein>
<keyword evidence="1" id="KW-0732">Signal</keyword>
<name>A0A6B0UDI6_IXORI</name>
<sequence length="96" mass="10481">MRDGGWLPYLFYLVYFGCGIADESQNRRVTVDAIECDTLSQFKQLCSFLSGRDGRNGGVGIADSCVPLHGSVQLLWGMFHDSILSSSNVSCTTVPL</sequence>
<accession>A0A6B0UDI6</accession>
<dbReference type="AlphaFoldDB" id="A0A6B0UDI6"/>